<accession>A0A8D9HFB5</accession>
<feature type="non-terminal residue" evidence="2">
    <location>
        <position position="77"/>
    </location>
</feature>
<feature type="region of interest" description="Disordered" evidence="1">
    <location>
        <begin position="1"/>
        <end position="26"/>
    </location>
</feature>
<proteinExistence type="predicted"/>
<evidence type="ECO:0000313" key="3">
    <source>
        <dbReference type="Proteomes" id="UP000694005"/>
    </source>
</evidence>
<gene>
    <name evidence="2" type="ORF">BRAPAZ1V2_A08P15530.2</name>
</gene>
<evidence type="ECO:0000256" key="1">
    <source>
        <dbReference type="SAM" id="MobiDB-lite"/>
    </source>
</evidence>
<protein>
    <submittedName>
        <fullName evidence="2">Uncharacterized protein</fullName>
    </submittedName>
</protein>
<dbReference type="Proteomes" id="UP000694005">
    <property type="component" value="Chromosome A08"/>
</dbReference>
<dbReference type="EMBL" id="LS974624">
    <property type="protein sequence ID" value="CAG7897887.1"/>
    <property type="molecule type" value="Genomic_DNA"/>
</dbReference>
<name>A0A8D9HFB5_BRACM</name>
<evidence type="ECO:0000313" key="2">
    <source>
        <dbReference type="EMBL" id="CAG7897887.1"/>
    </source>
</evidence>
<organism evidence="2 3">
    <name type="scientific">Brassica campestris</name>
    <name type="common">Field mustard</name>
    <dbReference type="NCBI Taxonomy" id="3711"/>
    <lineage>
        <taxon>Eukaryota</taxon>
        <taxon>Viridiplantae</taxon>
        <taxon>Streptophyta</taxon>
        <taxon>Embryophyta</taxon>
        <taxon>Tracheophyta</taxon>
        <taxon>Spermatophyta</taxon>
        <taxon>Magnoliopsida</taxon>
        <taxon>eudicotyledons</taxon>
        <taxon>Gunneridae</taxon>
        <taxon>Pentapetalae</taxon>
        <taxon>rosids</taxon>
        <taxon>malvids</taxon>
        <taxon>Brassicales</taxon>
        <taxon>Brassicaceae</taxon>
        <taxon>Brassiceae</taxon>
        <taxon>Brassica</taxon>
    </lineage>
</organism>
<sequence length="77" mass="8743">VRQLRQVRASVRSDGPPHLIVNGDRETRGIGESLKHQEFCSCTSRDGSVESGEQCGDLDNGRRHQFYCLLSPRCWRV</sequence>
<dbReference type="Gramene" id="A08p15530.2_BraZ1">
    <property type="protein sequence ID" value="A08p15530.2_BraZ1.CDS"/>
    <property type="gene ID" value="A08g15530.2_BraZ1"/>
</dbReference>
<dbReference type="AlphaFoldDB" id="A0A8D9HFB5"/>
<reference evidence="2 3" key="1">
    <citation type="submission" date="2021-07" db="EMBL/GenBank/DDBJ databases">
        <authorList>
            <consortium name="Genoscope - CEA"/>
            <person name="William W."/>
        </authorList>
    </citation>
    <scope>NUCLEOTIDE SEQUENCE [LARGE SCALE GENOMIC DNA]</scope>
</reference>